<dbReference type="EMBL" id="VJVW01000002">
    <property type="protein sequence ID" value="MUP41940.1"/>
    <property type="molecule type" value="Genomic_DNA"/>
</dbReference>
<evidence type="ECO:0000259" key="7">
    <source>
        <dbReference type="Pfam" id="PF02836"/>
    </source>
</evidence>
<dbReference type="PANTHER" id="PTHR42732:SF1">
    <property type="entry name" value="BETA-MANNOSIDASE"/>
    <property type="match status" value="1"/>
</dbReference>
<dbReference type="Pfam" id="PF00703">
    <property type="entry name" value="Glyco_hydro_2"/>
    <property type="match status" value="1"/>
</dbReference>
<dbReference type="InterPro" id="IPR008979">
    <property type="entry name" value="Galactose-bd-like_sf"/>
</dbReference>
<dbReference type="InterPro" id="IPR013783">
    <property type="entry name" value="Ig-like_fold"/>
</dbReference>
<evidence type="ECO:0000256" key="5">
    <source>
        <dbReference type="SAM" id="SignalP"/>
    </source>
</evidence>
<feature type="chain" id="PRO_5029658002" evidence="5">
    <location>
        <begin position="21"/>
        <end position="856"/>
    </location>
</feature>
<comment type="similarity">
    <text evidence="1 4">Belongs to the glycosyl hydrolase 2 family.</text>
</comment>
<dbReference type="GO" id="GO:0005975">
    <property type="term" value="P:carbohydrate metabolic process"/>
    <property type="evidence" value="ECO:0007669"/>
    <property type="project" value="InterPro"/>
</dbReference>
<dbReference type="Gene3D" id="3.20.20.80">
    <property type="entry name" value="Glycosidases"/>
    <property type="match status" value="1"/>
</dbReference>
<feature type="domain" description="Glycosyl hydrolases family 2 sugar binding" evidence="8">
    <location>
        <begin position="61"/>
        <end position="161"/>
    </location>
</feature>
<feature type="domain" description="Glycoside hydrolase family 2 catalytic" evidence="7">
    <location>
        <begin position="285"/>
        <end position="582"/>
    </location>
</feature>
<dbReference type="GO" id="GO:0004553">
    <property type="term" value="F:hydrolase activity, hydrolyzing O-glycosyl compounds"/>
    <property type="evidence" value="ECO:0007669"/>
    <property type="project" value="InterPro"/>
</dbReference>
<dbReference type="InterPro" id="IPR006104">
    <property type="entry name" value="Glyco_hydro_2_N"/>
</dbReference>
<evidence type="ECO:0000259" key="6">
    <source>
        <dbReference type="Pfam" id="PF00703"/>
    </source>
</evidence>
<dbReference type="RefSeq" id="WP_156274712.1">
    <property type="nucleotide sequence ID" value="NZ_BAABGI010000001.1"/>
</dbReference>
<feature type="signal peptide" evidence="5">
    <location>
        <begin position="1"/>
        <end position="20"/>
    </location>
</feature>
<dbReference type="PANTHER" id="PTHR42732">
    <property type="entry name" value="BETA-GALACTOSIDASE"/>
    <property type="match status" value="1"/>
</dbReference>
<evidence type="ECO:0000256" key="1">
    <source>
        <dbReference type="ARBA" id="ARBA00007401"/>
    </source>
</evidence>
<dbReference type="InterPro" id="IPR051913">
    <property type="entry name" value="GH2_Domain-Containing"/>
</dbReference>
<dbReference type="InterPro" id="IPR017853">
    <property type="entry name" value="GH"/>
</dbReference>
<dbReference type="SUPFAM" id="SSF49785">
    <property type="entry name" value="Galactose-binding domain-like"/>
    <property type="match status" value="1"/>
</dbReference>
<dbReference type="InterPro" id="IPR006103">
    <property type="entry name" value="Glyco_hydro_2_cat"/>
</dbReference>
<dbReference type="SUPFAM" id="SSF51445">
    <property type="entry name" value="(Trans)glycosidases"/>
    <property type="match status" value="1"/>
</dbReference>
<dbReference type="InterPro" id="IPR006101">
    <property type="entry name" value="Glyco_hydro_2"/>
</dbReference>
<dbReference type="PRINTS" id="PR00132">
    <property type="entry name" value="GLHYDRLASE2"/>
</dbReference>
<evidence type="ECO:0000313" key="10">
    <source>
        <dbReference type="EMBL" id="MUP41940.1"/>
    </source>
</evidence>
<reference evidence="10 11" key="1">
    <citation type="submission" date="2019-07" db="EMBL/GenBank/DDBJ databases">
        <title>Gramella aestuarii sp. nov., isolated from a tidal flat, and emended description of Gramella echinicola.</title>
        <authorList>
            <person name="Liu L."/>
        </authorList>
    </citation>
    <scope>NUCLEOTIDE SEQUENCE [LARGE SCALE GENOMIC DNA]</scope>
    <source>
        <strain evidence="10 11">BS12</strain>
    </source>
</reference>
<feature type="domain" description="Glycoside hydrolase family 2 immunoglobulin-like beta-sandwich" evidence="6">
    <location>
        <begin position="182"/>
        <end position="275"/>
    </location>
</feature>
<evidence type="ECO:0000313" key="11">
    <source>
        <dbReference type="Proteomes" id="UP000460416"/>
    </source>
</evidence>
<accession>A0A7K1LN38</accession>
<evidence type="ECO:0000259" key="9">
    <source>
        <dbReference type="Pfam" id="PF11721"/>
    </source>
</evidence>
<dbReference type="InterPro" id="IPR021720">
    <property type="entry name" value="Malectin_dom"/>
</dbReference>
<dbReference type="Proteomes" id="UP000460416">
    <property type="component" value="Unassembled WGS sequence"/>
</dbReference>
<evidence type="ECO:0000256" key="2">
    <source>
        <dbReference type="ARBA" id="ARBA00022801"/>
    </source>
</evidence>
<name>A0A7K1LN38_9FLAO</name>
<dbReference type="SUPFAM" id="SSF49303">
    <property type="entry name" value="beta-Galactosidase/glucuronidase domain"/>
    <property type="match status" value="1"/>
</dbReference>
<dbReference type="Gene3D" id="2.60.120.430">
    <property type="entry name" value="Galactose-binding lectin"/>
    <property type="match status" value="1"/>
</dbReference>
<keyword evidence="11" id="KW-1185">Reference proteome</keyword>
<dbReference type="Pfam" id="PF11721">
    <property type="entry name" value="Malectin"/>
    <property type="match status" value="1"/>
</dbReference>
<dbReference type="PROSITE" id="PS00719">
    <property type="entry name" value="GLYCOSYL_HYDROL_F2_1"/>
    <property type="match status" value="1"/>
</dbReference>
<protein>
    <submittedName>
        <fullName evidence="10">Glycoside hydrolase family 2</fullName>
    </submittedName>
</protein>
<evidence type="ECO:0000256" key="4">
    <source>
        <dbReference type="RuleBase" id="RU361154"/>
    </source>
</evidence>
<organism evidence="10 11">
    <name type="scientific">Christiangramia aestuarii</name>
    <dbReference type="NCBI Taxonomy" id="1028746"/>
    <lineage>
        <taxon>Bacteria</taxon>
        <taxon>Pseudomonadati</taxon>
        <taxon>Bacteroidota</taxon>
        <taxon>Flavobacteriia</taxon>
        <taxon>Flavobacteriales</taxon>
        <taxon>Flavobacteriaceae</taxon>
        <taxon>Christiangramia</taxon>
    </lineage>
</organism>
<dbReference type="InterPro" id="IPR036156">
    <property type="entry name" value="Beta-gal/glucu_dom_sf"/>
</dbReference>
<dbReference type="InterPro" id="IPR023230">
    <property type="entry name" value="Glyco_hydro_2_CS"/>
</dbReference>
<dbReference type="InterPro" id="IPR006102">
    <property type="entry name" value="Ig-like_GH2"/>
</dbReference>
<evidence type="ECO:0000259" key="8">
    <source>
        <dbReference type="Pfam" id="PF02837"/>
    </source>
</evidence>
<dbReference type="AlphaFoldDB" id="A0A7K1LN38"/>
<feature type="domain" description="Malectin" evidence="9">
    <location>
        <begin position="682"/>
        <end position="840"/>
    </location>
</feature>
<gene>
    <name evidence="10" type="ORF">FLP08_05105</name>
</gene>
<keyword evidence="5" id="KW-0732">Signal</keyword>
<sequence>MKIFNLLLLCHLFLSFGAQAQRQVKTMNSGWEFKLENSAESETVNIPHTWNARDAFTKGQYFRGKGVYQKQIFIPQSWEERKVFLKFEAANQVTKLFVNDKLAGEHTGGYTAFVFELSDKLKFGQENQIRIEVDNSHDLDIPPLEADFNFYGGIYRDIKMIVTGKSHFKLTGERAGNLLIKTPQVSREKARITFEGEVEGISKELRIELNIRDPKGENLSSQKKDITSKDFIFELDIDQPNLWSPDNPNLYSLEANLIDRDGKILDSFTSKFGCRWFKADPEMGFILNGKPIKLIGANRHQDFENMGNAVPNSIHQKDYKMIKEMGANFIRTAHYPQDPEVYRICDELGLLVWTEIPVINDVTDTDAYHQNSINMQREQILQLYNHPSIVFWGYMNEIFIRLVFTGNMSEAARKAKIETSVELAKKLEAETKKLDSNRLSVMALHENEIYNSSKIADIPDVIGWNLYFGWYTPGLENLGKFLDEQHKRFPDRPILISEYGPGSDSRIQTNTPKPWDYSESYQLKSHVSYFNQVLERDYMLGMAAWNFADFGSSGRQDSRPYINQKGLVNFNREPKDIYHYYQARLLEEDFVYIAGKDFSSCYLNKIENVAVKVFSNSDEVALIVDDNEKLKAQVKDNIAEFNLDLPEGKHRLKAISGKAEHQRDIEVIFRKNLLANIQKEPLRINVGAHTYFTEEQTGEVWIRDQAFQGNQFGYSGGEIFQQSASKFQGTASNIALTDKEPLFQTMREGLDSYNFEVPAGNYRVSLFFTEPNRKVSARNIYNLGSDAAEIKEEIRSFDILINDHLVEEDLNLARDYGILQAVELNYEISIEEDLLRIEFKPRNGKPLLSGIKLEKL</sequence>
<keyword evidence="2 4" id="KW-0378">Hydrolase</keyword>
<dbReference type="Pfam" id="PF02837">
    <property type="entry name" value="Glyco_hydro_2_N"/>
    <property type="match status" value="1"/>
</dbReference>
<evidence type="ECO:0000256" key="3">
    <source>
        <dbReference type="ARBA" id="ARBA00023295"/>
    </source>
</evidence>
<dbReference type="Gene3D" id="2.60.120.260">
    <property type="entry name" value="Galactose-binding domain-like"/>
    <property type="match status" value="1"/>
</dbReference>
<keyword evidence="3 4" id="KW-0326">Glycosidase</keyword>
<comment type="caution">
    <text evidence="10">The sequence shown here is derived from an EMBL/GenBank/DDBJ whole genome shotgun (WGS) entry which is preliminary data.</text>
</comment>
<proteinExistence type="inferred from homology"/>
<dbReference type="Pfam" id="PF02836">
    <property type="entry name" value="Glyco_hydro_2_C"/>
    <property type="match status" value="1"/>
</dbReference>
<dbReference type="OrthoDB" id="9801077at2"/>
<dbReference type="Gene3D" id="2.60.40.10">
    <property type="entry name" value="Immunoglobulins"/>
    <property type="match status" value="2"/>
</dbReference>